<keyword evidence="8" id="KW-0472">Membrane</keyword>
<name>A0AB38A506_9ACTN</name>
<dbReference type="RefSeq" id="WP_002563546.1">
    <property type="nucleotide sequence ID" value="NZ_CALJSN010000006.1"/>
</dbReference>
<dbReference type="Pfam" id="PF12229">
    <property type="entry name" value="PG_binding_4"/>
    <property type="match status" value="1"/>
</dbReference>
<dbReference type="SUPFAM" id="SSF143985">
    <property type="entry name" value="L,D-transpeptidase pre-catalytic domain-like"/>
    <property type="match status" value="1"/>
</dbReference>
<evidence type="ECO:0000256" key="1">
    <source>
        <dbReference type="ARBA" id="ARBA00004752"/>
    </source>
</evidence>
<evidence type="ECO:0000313" key="11">
    <source>
        <dbReference type="Proteomes" id="UP000183687"/>
    </source>
</evidence>
<gene>
    <name evidence="10" type="ORF">SAMN04489746_0272</name>
</gene>
<evidence type="ECO:0000256" key="3">
    <source>
        <dbReference type="ARBA" id="ARBA00022960"/>
    </source>
</evidence>
<keyword evidence="4 6" id="KW-0573">Peptidoglycan synthesis</keyword>
<comment type="pathway">
    <text evidence="1 6">Cell wall biogenesis; peptidoglycan biosynthesis.</text>
</comment>
<feature type="transmembrane region" description="Helical" evidence="8">
    <location>
        <begin position="78"/>
        <end position="99"/>
    </location>
</feature>
<dbReference type="InterPro" id="IPR005490">
    <property type="entry name" value="LD_TPept_cat_dom"/>
</dbReference>
<feature type="compositionally biased region" description="Low complexity" evidence="7">
    <location>
        <begin position="34"/>
        <end position="52"/>
    </location>
</feature>
<keyword evidence="8" id="KW-0812">Transmembrane</keyword>
<keyword evidence="2" id="KW-0808">Transferase</keyword>
<reference evidence="10 11" key="1">
    <citation type="submission" date="2016-10" db="EMBL/GenBank/DDBJ databases">
        <authorList>
            <person name="Varghese N."/>
            <person name="Submissions S."/>
        </authorList>
    </citation>
    <scope>NUCLEOTIDE SEQUENCE [LARGE SCALE GENOMIC DNA]</scope>
    <source>
        <strain evidence="10 11">DSM 20586</strain>
    </source>
</reference>
<evidence type="ECO:0000256" key="5">
    <source>
        <dbReference type="ARBA" id="ARBA00023316"/>
    </source>
</evidence>
<dbReference type="InterPro" id="IPR038054">
    <property type="entry name" value="LD_TPept-like_central_sf"/>
</dbReference>
<evidence type="ECO:0000256" key="6">
    <source>
        <dbReference type="PROSITE-ProRule" id="PRU01373"/>
    </source>
</evidence>
<keyword evidence="8" id="KW-1133">Transmembrane helix</keyword>
<proteinExistence type="predicted"/>
<dbReference type="InterPro" id="IPR038063">
    <property type="entry name" value="Transpep_catalytic_dom"/>
</dbReference>
<evidence type="ECO:0000256" key="8">
    <source>
        <dbReference type="SAM" id="Phobius"/>
    </source>
</evidence>
<dbReference type="EMBL" id="FNSH01000001">
    <property type="protein sequence ID" value="SEB45337.1"/>
    <property type="molecule type" value="Genomic_DNA"/>
</dbReference>
<dbReference type="Gene3D" id="3.10.20.800">
    <property type="match status" value="1"/>
</dbReference>
<evidence type="ECO:0000256" key="4">
    <source>
        <dbReference type="ARBA" id="ARBA00022984"/>
    </source>
</evidence>
<sequence length="542" mass="58955">MSNPKHFFDSSDNSSDSVSEDLDATVLSHTVPSVESLSSDDFSSDTVSSFMDPADPVDPAGSDEQHPEKHLRNKKRTYIITASIVAILAGIYCAGALVFSGRFYPKTTLQAQDVSLKSAADVSNHLNANLDSYTVSIAGDGISKKLSTHDIDLQLDTKTFVAEALSEQNIWAWPLELFKTHTLNTQYKASFNKDKLHDALTEDIAAINKDATQPQDAAAQFDKNEQKFIVAKEVYGTAINEDALNSYVGSKIVALQSNIKLGEESLSLPAITSDNADLKAQVEKANSFMIGSTKLTFNGTEVRTLSNEDIAQWVLLSNNTDASLDTNAITTWAKGDLSKQLDTVGTTRNYTRPDGVQLSVSGGNYGWIIDGATLAEKIAAQIEAKSTADIEIPAKQSAQAWTGTGGQDWSNSYIDVSLGEQYARYYVDGTLTWESYLVSGNTSTNHGTPTGVYAVNGNKGTNQTLIGFDEDHDGEPDYKSHVDYWIPFIDNVVAFHDAPWRRKFGSTIYQYNGSHGCVNLPPDKAAELYKLVPVGTVVVVHQ</sequence>
<dbReference type="GO" id="GO:0008360">
    <property type="term" value="P:regulation of cell shape"/>
    <property type="evidence" value="ECO:0007669"/>
    <property type="project" value="UniProtKB-UniRule"/>
</dbReference>
<feature type="active site" description="Nucleophile" evidence="6">
    <location>
        <position position="517"/>
    </location>
</feature>
<dbReference type="GO" id="GO:0005576">
    <property type="term" value="C:extracellular region"/>
    <property type="evidence" value="ECO:0007669"/>
    <property type="project" value="TreeGrafter"/>
</dbReference>
<evidence type="ECO:0000259" key="9">
    <source>
        <dbReference type="PROSITE" id="PS52029"/>
    </source>
</evidence>
<dbReference type="SUPFAM" id="SSF141523">
    <property type="entry name" value="L,D-transpeptidase catalytic domain-like"/>
    <property type="match status" value="1"/>
</dbReference>
<dbReference type="Proteomes" id="UP000183687">
    <property type="component" value="Unassembled WGS sequence"/>
</dbReference>
<feature type="domain" description="L,D-TPase catalytic" evidence="9">
    <location>
        <begin position="412"/>
        <end position="541"/>
    </location>
</feature>
<organism evidence="10 11">
    <name type="scientific">Atopobium minutum</name>
    <dbReference type="NCBI Taxonomy" id="1381"/>
    <lineage>
        <taxon>Bacteria</taxon>
        <taxon>Bacillati</taxon>
        <taxon>Actinomycetota</taxon>
        <taxon>Coriobacteriia</taxon>
        <taxon>Coriobacteriales</taxon>
        <taxon>Atopobiaceae</taxon>
        <taxon>Atopobium</taxon>
    </lineage>
</organism>
<dbReference type="Pfam" id="PF03734">
    <property type="entry name" value="YkuD"/>
    <property type="match status" value="1"/>
</dbReference>
<protein>
    <submittedName>
        <fullName evidence="10">Peptidoglycan binding domain-containing protein</fullName>
    </submittedName>
</protein>
<dbReference type="Gene3D" id="2.40.440.10">
    <property type="entry name" value="L,D-transpeptidase catalytic domain-like"/>
    <property type="match status" value="1"/>
</dbReference>
<dbReference type="GO" id="GO:0071555">
    <property type="term" value="P:cell wall organization"/>
    <property type="evidence" value="ECO:0007669"/>
    <property type="project" value="UniProtKB-UniRule"/>
</dbReference>
<evidence type="ECO:0000256" key="7">
    <source>
        <dbReference type="SAM" id="MobiDB-lite"/>
    </source>
</evidence>
<keyword evidence="3 6" id="KW-0133">Cell shape</keyword>
<dbReference type="GO" id="GO:0016740">
    <property type="term" value="F:transferase activity"/>
    <property type="evidence" value="ECO:0007669"/>
    <property type="project" value="UniProtKB-KW"/>
</dbReference>
<dbReference type="CDD" id="cd16913">
    <property type="entry name" value="YkuD_like"/>
    <property type="match status" value="1"/>
</dbReference>
<feature type="region of interest" description="Disordered" evidence="7">
    <location>
        <begin position="1"/>
        <end position="21"/>
    </location>
</feature>
<keyword evidence="5 6" id="KW-0961">Cell wall biogenesis/degradation</keyword>
<comment type="caution">
    <text evidence="10">The sequence shown here is derived from an EMBL/GenBank/DDBJ whole genome shotgun (WGS) entry which is preliminary data.</text>
</comment>
<dbReference type="PANTHER" id="PTHR30582">
    <property type="entry name" value="L,D-TRANSPEPTIDASE"/>
    <property type="match status" value="1"/>
</dbReference>
<dbReference type="GO" id="GO:0071972">
    <property type="term" value="F:peptidoglycan L,D-transpeptidase activity"/>
    <property type="evidence" value="ECO:0007669"/>
    <property type="project" value="TreeGrafter"/>
</dbReference>
<evidence type="ECO:0000313" key="10">
    <source>
        <dbReference type="EMBL" id="SEB45337.1"/>
    </source>
</evidence>
<dbReference type="AlphaFoldDB" id="A0AB38A506"/>
<dbReference type="GO" id="GO:0018104">
    <property type="term" value="P:peptidoglycan-protein cross-linking"/>
    <property type="evidence" value="ECO:0007669"/>
    <property type="project" value="TreeGrafter"/>
</dbReference>
<feature type="active site" description="Proton donor/acceptor" evidence="6">
    <location>
        <position position="496"/>
    </location>
</feature>
<dbReference type="InterPro" id="IPR022029">
    <property type="entry name" value="YoaR-like_PG-bd"/>
</dbReference>
<evidence type="ECO:0000256" key="2">
    <source>
        <dbReference type="ARBA" id="ARBA00022679"/>
    </source>
</evidence>
<feature type="region of interest" description="Disordered" evidence="7">
    <location>
        <begin position="34"/>
        <end position="70"/>
    </location>
</feature>
<dbReference type="PROSITE" id="PS52029">
    <property type="entry name" value="LD_TPASE"/>
    <property type="match status" value="1"/>
</dbReference>
<dbReference type="PANTHER" id="PTHR30582:SF33">
    <property type="entry name" value="EXPORTED PROTEIN"/>
    <property type="match status" value="1"/>
</dbReference>
<dbReference type="InterPro" id="IPR050979">
    <property type="entry name" value="LD-transpeptidase"/>
</dbReference>
<accession>A0AB38A506</accession>